<evidence type="ECO:0000256" key="1">
    <source>
        <dbReference type="SAM" id="Coils"/>
    </source>
</evidence>
<feature type="coiled-coil region" evidence="1">
    <location>
        <begin position="119"/>
        <end position="188"/>
    </location>
</feature>
<proteinExistence type="predicted"/>
<feature type="non-terminal residue" evidence="2">
    <location>
        <position position="240"/>
    </location>
</feature>
<reference evidence="2" key="1">
    <citation type="submission" date="2022-03" db="EMBL/GenBank/DDBJ databases">
        <title>A functionally conserved STORR gene fusion in Papaver species that diverged 16.8 million years ago.</title>
        <authorList>
            <person name="Catania T."/>
        </authorList>
    </citation>
    <scope>NUCLEOTIDE SEQUENCE</scope>
    <source>
        <strain evidence="2">S-191538</strain>
    </source>
</reference>
<dbReference type="AlphaFoldDB" id="A0AA41VJM4"/>
<name>A0AA41VJM4_PAPNU</name>
<protein>
    <submittedName>
        <fullName evidence="2">Uncharacterized protein</fullName>
    </submittedName>
</protein>
<gene>
    <name evidence="2" type="ORF">MKW94_028646</name>
</gene>
<keyword evidence="3" id="KW-1185">Reference proteome</keyword>
<accession>A0AA41VJM4</accession>
<dbReference type="EMBL" id="JAJJMA010235834">
    <property type="protein sequence ID" value="MCL7042486.1"/>
    <property type="molecule type" value="Genomic_DNA"/>
</dbReference>
<dbReference type="Proteomes" id="UP001177140">
    <property type="component" value="Unassembled WGS sequence"/>
</dbReference>
<comment type="caution">
    <text evidence="2">The sequence shown here is derived from an EMBL/GenBank/DDBJ whole genome shotgun (WGS) entry which is preliminary data.</text>
</comment>
<organism evidence="2 3">
    <name type="scientific">Papaver nudicaule</name>
    <name type="common">Iceland poppy</name>
    <dbReference type="NCBI Taxonomy" id="74823"/>
    <lineage>
        <taxon>Eukaryota</taxon>
        <taxon>Viridiplantae</taxon>
        <taxon>Streptophyta</taxon>
        <taxon>Embryophyta</taxon>
        <taxon>Tracheophyta</taxon>
        <taxon>Spermatophyta</taxon>
        <taxon>Magnoliopsida</taxon>
        <taxon>Ranunculales</taxon>
        <taxon>Papaveraceae</taxon>
        <taxon>Papaveroideae</taxon>
        <taxon>Papaver</taxon>
    </lineage>
</organism>
<sequence>MSWYTDPELFLYHWDTCSIVRITKKYNVPLVNKDIKDVGDLDFSKHLSLGDNEESDYDALKSILTKNSFRANPKKLMYVNCQGLVVYLDYLRGTGTWSREEEIDSVINSLPAIGINPFATLLAEKLQAVEKKNLELEKENYRLIDDNKLDYERHCELVAENSNLQEQLNQEKNDRQALEKLVLDLTSKLKECRGAGSGLSDVEPWMSGRMVPSNWVPFEELDVQNLPNGTPLTIAEAPGR</sequence>
<evidence type="ECO:0000313" key="2">
    <source>
        <dbReference type="EMBL" id="MCL7042486.1"/>
    </source>
</evidence>
<keyword evidence="1" id="KW-0175">Coiled coil</keyword>
<evidence type="ECO:0000313" key="3">
    <source>
        <dbReference type="Proteomes" id="UP001177140"/>
    </source>
</evidence>